<dbReference type="RefSeq" id="WP_068578047.1">
    <property type="nucleotide sequence ID" value="NZ_CP015193.1"/>
</dbReference>
<sequence length="190" mass="22702">MEAINGNTNFNEKIARISKIVDKIKRENKQIITLRDMVLILLYAQKDKPIHSRIMLFKEIFLLYKEILSKYTNVFILQDPKFFGYKYGPYSFELAEIIKQLYWNGLIDIYGRRNTRKETFKLTPKGEEEAHKIFSSLPKELQEDIKKMRIGWDQLGIDGILRYVYRNYPDYTKQSEIKDKYKEVLWGGRG</sequence>
<dbReference type="OrthoDB" id="34535at2157"/>
<reference evidence="3" key="1">
    <citation type="submission" date="2016-01" db="EMBL/GenBank/DDBJ databases">
        <authorList>
            <person name="Vorgias C.E."/>
        </authorList>
    </citation>
    <scope>NUCLEOTIDE SEQUENCE [LARGE SCALE GENOMIC DNA]</scope>
</reference>
<dbReference type="Proteomes" id="UP000093069">
    <property type="component" value="Chromosome I"/>
</dbReference>
<dbReference type="GeneID" id="33322191"/>
<organism evidence="2 3">
    <name type="scientific">Thermococcus chitonophagus</name>
    <dbReference type="NCBI Taxonomy" id="54262"/>
    <lineage>
        <taxon>Archaea</taxon>
        <taxon>Methanobacteriati</taxon>
        <taxon>Methanobacteriota</taxon>
        <taxon>Thermococci</taxon>
        <taxon>Thermococcales</taxon>
        <taxon>Thermococcaceae</taxon>
        <taxon>Thermococcus</taxon>
    </lineage>
</organism>
<evidence type="ECO:0000313" key="3">
    <source>
        <dbReference type="Proteomes" id="UP000093069"/>
    </source>
</evidence>
<dbReference type="EMBL" id="CP015193">
    <property type="protein sequence ID" value="ASJ16726.1"/>
    <property type="molecule type" value="Genomic_DNA"/>
</dbReference>
<gene>
    <name evidence="1" type="ORF">A3L04_06390</name>
    <name evidence="2" type="ORF">CHITON_1414</name>
</gene>
<reference evidence="1 4" key="3">
    <citation type="submission" date="2016-04" db="EMBL/GenBank/DDBJ databases">
        <title>Complete genome sequence of Thermococcus chitonophagus type strain GC74.</title>
        <authorList>
            <person name="Oger P.M."/>
        </authorList>
    </citation>
    <scope>NUCLEOTIDE SEQUENCE [LARGE SCALE GENOMIC DNA]</scope>
    <source>
        <strain evidence="1 4">GC74</strain>
    </source>
</reference>
<proteinExistence type="predicted"/>
<keyword evidence="4" id="KW-1185">Reference proteome</keyword>
<evidence type="ECO:0000313" key="1">
    <source>
        <dbReference type="EMBL" id="ASJ16726.1"/>
    </source>
</evidence>
<evidence type="ECO:0008006" key="5">
    <source>
        <dbReference type="Google" id="ProtNLM"/>
    </source>
</evidence>
<protein>
    <recommendedName>
        <fullName evidence="5">Antitoxin SocA-like Panacea domain-containing protein</fullName>
    </recommendedName>
</protein>
<evidence type="ECO:0000313" key="2">
    <source>
        <dbReference type="EMBL" id="CUX78193.1"/>
    </source>
</evidence>
<name>A0A160VST7_9EURY</name>
<evidence type="ECO:0000313" key="4">
    <source>
        <dbReference type="Proteomes" id="UP000250189"/>
    </source>
</evidence>
<dbReference type="AlphaFoldDB" id="A0A160VST7"/>
<dbReference type="Proteomes" id="UP000250189">
    <property type="component" value="Chromosome"/>
</dbReference>
<dbReference type="EMBL" id="LN999010">
    <property type="protein sequence ID" value="CUX78193.1"/>
    <property type="molecule type" value="Genomic_DNA"/>
</dbReference>
<reference evidence="2" key="2">
    <citation type="submission" date="2016-01" db="EMBL/GenBank/DDBJ databases">
        <authorList>
            <person name="Oliw E.H."/>
        </authorList>
    </citation>
    <scope>NUCLEOTIDE SEQUENCE</scope>
    <source>
        <strain evidence="2">1</strain>
    </source>
</reference>
<dbReference type="KEGG" id="tch:CHITON_1414"/>
<accession>A0A160VST7</accession>